<organism evidence="1 2">
    <name type="scientific">Sinanodonta woodiana</name>
    <name type="common">Chinese pond mussel</name>
    <name type="synonym">Anodonta woodiana</name>
    <dbReference type="NCBI Taxonomy" id="1069815"/>
    <lineage>
        <taxon>Eukaryota</taxon>
        <taxon>Metazoa</taxon>
        <taxon>Spiralia</taxon>
        <taxon>Lophotrochozoa</taxon>
        <taxon>Mollusca</taxon>
        <taxon>Bivalvia</taxon>
        <taxon>Autobranchia</taxon>
        <taxon>Heteroconchia</taxon>
        <taxon>Palaeoheterodonta</taxon>
        <taxon>Unionida</taxon>
        <taxon>Unionoidea</taxon>
        <taxon>Unionidae</taxon>
        <taxon>Unioninae</taxon>
        <taxon>Sinanodonta</taxon>
    </lineage>
</organism>
<dbReference type="EMBL" id="JBJQND010000008">
    <property type="protein sequence ID" value="KAL3869672.1"/>
    <property type="molecule type" value="Genomic_DNA"/>
</dbReference>
<protein>
    <submittedName>
        <fullName evidence="1">Uncharacterized protein</fullName>
    </submittedName>
</protein>
<keyword evidence="2" id="KW-1185">Reference proteome</keyword>
<comment type="caution">
    <text evidence="1">The sequence shown here is derived from an EMBL/GenBank/DDBJ whole genome shotgun (WGS) entry which is preliminary data.</text>
</comment>
<dbReference type="AlphaFoldDB" id="A0ABD3W6Z4"/>
<evidence type="ECO:0000313" key="2">
    <source>
        <dbReference type="Proteomes" id="UP001634394"/>
    </source>
</evidence>
<name>A0ABD3W6Z4_SINWO</name>
<dbReference type="Proteomes" id="UP001634394">
    <property type="component" value="Unassembled WGS sequence"/>
</dbReference>
<evidence type="ECO:0000313" key="1">
    <source>
        <dbReference type="EMBL" id="KAL3869672.1"/>
    </source>
</evidence>
<reference evidence="1 2" key="1">
    <citation type="submission" date="2024-11" db="EMBL/GenBank/DDBJ databases">
        <title>Chromosome-level genome assembly of the freshwater bivalve Anodonta woodiana.</title>
        <authorList>
            <person name="Chen X."/>
        </authorList>
    </citation>
    <scope>NUCLEOTIDE SEQUENCE [LARGE SCALE GENOMIC DNA]</scope>
    <source>
        <strain evidence="1">MN2024</strain>
        <tissue evidence="1">Gills</tissue>
    </source>
</reference>
<sequence>MFKDIKVVENEESGQQVLMRLTLCSGLNILNESVVTAISKFLEELLLNPMNTKIIDLVLFPDVIFLEDKKQGIIFTIFPWRTKNETRPVQLLCLFMLLACKEY</sequence>
<proteinExistence type="predicted"/>
<accession>A0ABD3W6Z4</accession>
<gene>
    <name evidence="1" type="ORF">ACJMK2_042334</name>
</gene>